<keyword evidence="1" id="KW-0812">Transmembrane</keyword>
<sequence length="219" mass="22590">MFDKNELADFAARVNGVKLMNKLIGLMGAAVLALSFNTSAADAASVGPGDLCGNKYIGLTQDGMILSPSICETGNSTGGGTVYPTWQGGAETGSGAGDDDGKFSDGNLILTITGSNWEIENPFGYEALAITVKQGNGYALFELDLAKALSGMFATGNNESPTGNDYSHINAWYQGDPTCDDGDGCEPPVTFVPVPAGLPLVLSGLGIIGILRARKRKSA</sequence>
<evidence type="ECO:0000256" key="2">
    <source>
        <dbReference type="SAM" id="SignalP"/>
    </source>
</evidence>
<gene>
    <name evidence="3" type="ORF">G3256_06145</name>
</gene>
<dbReference type="KEGG" id="rpon:G3256_06145"/>
<proteinExistence type="predicted"/>
<feature type="chain" id="PRO_5032285166" description="VPLPA-CTERM protein sorting domain-containing protein" evidence="2">
    <location>
        <begin position="41"/>
        <end position="219"/>
    </location>
</feature>
<evidence type="ECO:0000313" key="3">
    <source>
        <dbReference type="EMBL" id="QJF50764.1"/>
    </source>
</evidence>
<keyword evidence="2" id="KW-0732">Signal</keyword>
<dbReference type="RefSeq" id="WP_169639979.1">
    <property type="nucleotide sequence ID" value="NZ_CP048788.1"/>
</dbReference>
<dbReference type="AlphaFoldDB" id="A0A858SPR2"/>
<name>A0A858SPR2_9RHOB</name>
<feature type="transmembrane region" description="Helical" evidence="1">
    <location>
        <begin position="191"/>
        <end position="211"/>
    </location>
</feature>
<keyword evidence="4" id="KW-1185">Reference proteome</keyword>
<dbReference type="EMBL" id="CP048788">
    <property type="protein sequence ID" value="QJF50764.1"/>
    <property type="molecule type" value="Genomic_DNA"/>
</dbReference>
<organism evidence="3 4">
    <name type="scientific">Roseobacter ponti</name>
    <dbReference type="NCBI Taxonomy" id="1891787"/>
    <lineage>
        <taxon>Bacteria</taxon>
        <taxon>Pseudomonadati</taxon>
        <taxon>Pseudomonadota</taxon>
        <taxon>Alphaproteobacteria</taxon>
        <taxon>Rhodobacterales</taxon>
        <taxon>Roseobacteraceae</taxon>
        <taxon>Roseobacter</taxon>
    </lineage>
</organism>
<feature type="signal peptide" evidence="2">
    <location>
        <begin position="1"/>
        <end position="40"/>
    </location>
</feature>
<evidence type="ECO:0008006" key="5">
    <source>
        <dbReference type="Google" id="ProtNLM"/>
    </source>
</evidence>
<dbReference type="Proteomes" id="UP000503308">
    <property type="component" value="Chromosome"/>
</dbReference>
<evidence type="ECO:0000256" key="1">
    <source>
        <dbReference type="SAM" id="Phobius"/>
    </source>
</evidence>
<reference evidence="3 4" key="1">
    <citation type="submission" date="2020-02" db="EMBL/GenBank/DDBJ databases">
        <title>Genome sequence of Roseobacter ponti.</title>
        <authorList>
            <person name="Hollensteiner J."/>
            <person name="Schneider D."/>
            <person name="Poehlein A."/>
            <person name="Daniel R."/>
        </authorList>
    </citation>
    <scope>NUCLEOTIDE SEQUENCE [LARGE SCALE GENOMIC DNA]</scope>
    <source>
        <strain evidence="3 4">DSM 106830</strain>
    </source>
</reference>
<evidence type="ECO:0000313" key="4">
    <source>
        <dbReference type="Proteomes" id="UP000503308"/>
    </source>
</evidence>
<keyword evidence="1" id="KW-1133">Transmembrane helix</keyword>
<accession>A0A858SPR2</accession>
<keyword evidence="1" id="KW-0472">Membrane</keyword>
<protein>
    <recommendedName>
        <fullName evidence="5">VPLPA-CTERM protein sorting domain-containing protein</fullName>
    </recommendedName>
</protein>